<dbReference type="Gene3D" id="2.60.40.10">
    <property type="entry name" value="Immunoglobulins"/>
    <property type="match status" value="3"/>
</dbReference>
<dbReference type="InterPro" id="IPR015919">
    <property type="entry name" value="Cadherin-like_sf"/>
</dbReference>
<feature type="transmembrane region" description="Helical" evidence="2">
    <location>
        <begin position="487"/>
        <end position="511"/>
    </location>
</feature>
<dbReference type="FunCoup" id="G8Y1H8">
    <property type="interactions" value="55"/>
</dbReference>
<dbReference type="GO" id="GO:0016020">
    <property type="term" value="C:membrane"/>
    <property type="evidence" value="ECO:0007669"/>
    <property type="project" value="InterPro"/>
</dbReference>
<dbReference type="EMBL" id="FO082046">
    <property type="protein sequence ID" value="CCE86681.1"/>
    <property type="molecule type" value="Genomic_DNA"/>
</dbReference>
<dbReference type="STRING" id="559304.G8Y1H8"/>
<dbReference type="AlphaFoldDB" id="G8Y1H8"/>
<dbReference type="InParanoid" id="G8Y1H8"/>
<dbReference type="SUPFAM" id="SSF49313">
    <property type="entry name" value="Cadherin-like"/>
    <property type="match status" value="3"/>
</dbReference>
<feature type="compositionally biased region" description="Low complexity" evidence="1">
    <location>
        <begin position="571"/>
        <end position="581"/>
    </location>
</feature>
<feature type="compositionally biased region" description="Basic and acidic residues" evidence="1">
    <location>
        <begin position="582"/>
        <end position="609"/>
    </location>
</feature>
<evidence type="ECO:0000313" key="5">
    <source>
        <dbReference type="Proteomes" id="UP000005222"/>
    </source>
</evidence>
<dbReference type="Pfam" id="PF05345">
    <property type="entry name" value="He_PIG"/>
    <property type="match status" value="1"/>
</dbReference>
<dbReference type="eggNOG" id="ENOG502QURR">
    <property type="taxonomic scope" value="Eukaryota"/>
</dbReference>
<keyword evidence="2" id="KW-0472">Membrane</keyword>
<keyword evidence="2" id="KW-1133">Transmembrane helix</keyword>
<feature type="region of interest" description="Disordered" evidence="1">
    <location>
        <begin position="716"/>
        <end position="748"/>
    </location>
</feature>
<keyword evidence="5" id="KW-1185">Reference proteome</keyword>
<evidence type="ECO:0000256" key="1">
    <source>
        <dbReference type="SAM" id="MobiDB-lite"/>
    </source>
</evidence>
<proteinExistence type="predicted"/>
<sequence length="890" mass="97511">MKTRQHWERQWTWLGTWTWVLWASVVLSLVSSTEGSLYVGFPMNEQLPNVARVNEQYSFTLAETTYKSNGGSVEYSASNLPGWLSFDGGSRTFSGIPRSDDVKEFDITLTGKDTSDGSTLSNKYTMIVSSSSGLHLSSNDVMFTQIAKDGNTNGHDALVVKPGDKINIKFEKSVFEKYENATRPIVAYYGRSQDRSSLPNWLNFNSDDLSFTGTVPYVTSDVAPSVQYGFSFIGSDYKGYAGAEGIFKLEIGAHQLSTSLNKTLKINGTFNYPFEEVVPIFSDVFLDNKTISRENISQIYTKNNPKYVSFHDNNFTLTGVFPDSSTHDNFSVVIEDVFGNSVSIPYSFEAIGSVFTGSLKDVNATRGKFFQYQLLNSSFTDNQTKISVDYDASWLSYSKSNRTFTGDVPKNFDKLVVNVTASSDYDEESKTFSIKGVDPKSSSSSSSSSKPSSTSQSSAKSSSSASNSAAARAGHKKSSNGALAKGLGIGLGVGIPVLLALLAALFFCCCYRKKRNEEKSEPDLEKDDGSTKITGPGIGKTYDMDDHSETAKPLSALNLIKLEKKEEMNGDVKSTSSSVTHVDSDESKSNYFDASEKPAKSWRANDKSDANLYDDESVITKGANQKDNNYRSSDGSMSTVNTEQLFSVRLVEDQSNRNSNMSSFNSSRILASSSNNAIFRRESSGNIQRLDSDGNIVETAQPHQNILRSSSTDLDVLEEENSKDHDDSSNTITKAGPNQSMDESTESSMNLLTKLSDPSFTGIANDKADDLDEGYSDQFKATKDPTGRITWSDASQSETPVVDDYKNDLLNGKSSLYSSTPLQSSGLFAFSKSSSEDLTYNQDGRSSSSPAQKAKLVDFTRKSSMKEAARHSFLDFEGETAQIHDDDDSI</sequence>
<feature type="region of interest" description="Disordered" evidence="1">
    <location>
        <begin position="764"/>
        <end position="795"/>
    </location>
</feature>
<feature type="transmembrane region" description="Helical" evidence="2">
    <location>
        <begin position="12"/>
        <end position="30"/>
    </location>
</feature>
<dbReference type="SMART" id="SM00736">
    <property type="entry name" value="CADG"/>
    <property type="match status" value="2"/>
</dbReference>
<dbReference type="Proteomes" id="UP000005222">
    <property type="component" value="Chromosome N"/>
</dbReference>
<gene>
    <name evidence="4" type="primary">Piso0_005184</name>
    <name evidence="4" type="ORF">GNLVRS01_PISO0N09649g</name>
</gene>
<evidence type="ECO:0000313" key="4">
    <source>
        <dbReference type="EMBL" id="CCE86681.1"/>
    </source>
</evidence>
<name>G8Y1H8_PICSO</name>
<evidence type="ECO:0000256" key="2">
    <source>
        <dbReference type="SAM" id="Phobius"/>
    </source>
</evidence>
<evidence type="ECO:0000259" key="3">
    <source>
        <dbReference type="SMART" id="SM00736"/>
    </source>
</evidence>
<feature type="compositionally biased region" description="Basic and acidic residues" evidence="1">
    <location>
        <begin position="518"/>
        <end position="530"/>
    </location>
</feature>
<feature type="compositionally biased region" description="Polar residues" evidence="1">
    <location>
        <begin position="729"/>
        <end position="748"/>
    </location>
</feature>
<dbReference type="InterPro" id="IPR013783">
    <property type="entry name" value="Ig-like_fold"/>
</dbReference>
<feature type="region of interest" description="Disordered" evidence="1">
    <location>
        <begin position="434"/>
        <end position="479"/>
    </location>
</feature>
<organism evidence="4 5">
    <name type="scientific">Pichia sorbitophila (strain ATCC MYA-4447 / BCRC 22081 / CBS 7064 / NBRC 10061 / NRRL Y-12695)</name>
    <name type="common">Hybrid yeast</name>
    <dbReference type="NCBI Taxonomy" id="559304"/>
    <lineage>
        <taxon>Eukaryota</taxon>
        <taxon>Fungi</taxon>
        <taxon>Dikarya</taxon>
        <taxon>Ascomycota</taxon>
        <taxon>Saccharomycotina</taxon>
        <taxon>Pichiomycetes</taxon>
        <taxon>Debaryomycetaceae</taxon>
        <taxon>Millerozyma</taxon>
    </lineage>
</organism>
<protein>
    <submittedName>
        <fullName evidence="4">Piso0_005184 protein</fullName>
    </submittedName>
</protein>
<keyword evidence="2" id="KW-0812">Transmembrane</keyword>
<accession>G8Y1H8</accession>
<dbReference type="HOGENOM" id="CLU_017550_0_0_1"/>
<dbReference type="OrthoDB" id="41532at2759"/>
<feature type="domain" description="Dystroglycan-type cadherin-like" evidence="3">
    <location>
        <begin position="38"/>
        <end position="135"/>
    </location>
</feature>
<dbReference type="InterPro" id="IPR006644">
    <property type="entry name" value="Cadg"/>
</dbReference>
<feature type="domain" description="Dystroglycan-type cadherin-like" evidence="3">
    <location>
        <begin position="354"/>
        <end position="443"/>
    </location>
</feature>
<feature type="compositionally biased region" description="Low complexity" evidence="1">
    <location>
        <begin position="440"/>
        <end position="471"/>
    </location>
</feature>
<feature type="compositionally biased region" description="Polar residues" evidence="1">
    <location>
        <begin position="622"/>
        <end position="638"/>
    </location>
</feature>
<dbReference type="GO" id="GO:0005509">
    <property type="term" value="F:calcium ion binding"/>
    <property type="evidence" value="ECO:0007669"/>
    <property type="project" value="InterPro"/>
</dbReference>
<dbReference type="OMA" id="ATRGEWF"/>
<feature type="region of interest" description="Disordered" evidence="1">
    <location>
        <begin position="518"/>
        <end position="547"/>
    </location>
</feature>
<feature type="region of interest" description="Disordered" evidence="1">
    <location>
        <begin position="568"/>
        <end position="638"/>
    </location>
</feature>
<reference evidence="4 5" key="1">
    <citation type="journal article" date="2012" name="G3 (Bethesda)">
        <title>Pichia sorbitophila, an interspecies yeast hybrid reveals early steps of genome resolution following polyploidization.</title>
        <authorList>
            <person name="Leh Louis V."/>
            <person name="Despons L."/>
            <person name="Friedrich A."/>
            <person name="Martin T."/>
            <person name="Durrens P."/>
            <person name="Casaregola S."/>
            <person name="Neuveglise C."/>
            <person name="Fairhead C."/>
            <person name="Marck C."/>
            <person name="Cruz J.A."/>
            <person name="Straub M.L."/>
            <person name="Kugler V."/>
            <person name="Sacerdot C."/>
            <person name="Uzunov Z."/>
            <person name="Thierry A."/>
            <person name="Weiss S."/>
            <person name="Bleykasten C."/>
            <person name="De Montigny J."/>
            <person name="Jacques N."/>
            <person name="Jung P."/>
            <person name="Lemaire M."/>
            <person name="Mallet S."/>
            <person name="Morel G."/>
            <person name="Richard G.F."/>
            <person name="Sarkar A."/>
            <person name="Savel G."/>
            <person name="Schacherer J."/>
            <person name="Seret M.L."/>
            <person name="Talla E."/>
            <person name="Samson G."/>
            <person name="Jubin C."/>
            <person name="Poulain J."/>
            <person name="Vacherie B."/>
            <person name="Barbe V."/>
            <person name="Pelletier E."/>
            <person name="Sherman D.J."/>
            <person name="Westhof E."/>
            <person name="Weissenbach J."/>
            <person name="Baret P.V."/>
            <person name="Wincker P."/>
            <person name="Gaillardin C."/>
            <person name="Dujon B."/>
            <person name="Souciet J.L."/>
        </authorList>
    </citation>
    <scope>NUCLEOTIDE SEQUENCE [LARGE SCALE GENOMIC DNA]</scope>
    <source>
        <strain evidence="5">ATCC MYA-4447 / BCRC 22081 / CBS 7064 / NBRC 10061 / NRRL Y-12695</strain>
    </source>
</reference>